<dbReference type="AlphaFoldDB" id="A0A8J8PZW7"/>
<keyword evidence="3" id="KW-1185">Reference proteome</keyword>
<protein>
    <recommendedName>
        <fullName evidence="1">Halobacterial output domain-containing protein</fullName>
    </recommendedName>
</protein>
<evidence type="ECO:0000313" key="2">
    <source>
        <dbReference type="EMBL" id="TYL35838.1"/>
    </source>
</evidence>
<feature type="domain" description="Halobacterial output" evidence="1">
    <location>
        <begin position="14"/>
        <end position="83"/>
    </location>
</feature>
<evidence type="ECO:0000259" key="1">
    <source>
        <dbReference type="Pfam" id="PF18545"/>
    </source>
</evidence>
<comment type="caution">
    <text evidence="2">The sequence shown here is derived from an EMBL/GenBank/DDBJ whole genome shotgun (WGS) entry which is preliminary data.</text>
</comment>
<organism evidence="2 3">
    <name type="scientific">Natronococcus pandeyae</name>
    <dbReference type="NCBI Taxonomy" id="2055836"/>
    <lineage>
        <taxon>Archaea</taxon>
        <taxon>Methanobacteriati</taxon>
        <taxon>Methanobacteriota</taxon>
        <taxon>Stenosarchaea group</taxon>
        <taxon>Halobacteria</taxon>
        <taxon>Halobacteriales</taxon>
        <taxon>Natrialbaceae</taxon>
        <taxon>Natronococcus</taxon>
    </lineage>
</organism>
<accession>A0A8J8PZW7</accession>
<gene>
    <name evidence="2" type="ORF">CV102_25635</name>
</gene>
<name>A0A8J8PZW7_9EURY</name>
<reference evidence="2" key="1">
    <citation type="submission" date="2017-11" db="EMBL/GenBank/DDBJ databases">
        <authorList>
            <person name="Kajale S.C."/>
            <person name="Sharma A."/>
        </authorList>
    </citation>
    <scope>NUCLEOTIDE SEQUENCE</scope>
    <source>
        <strain evidence="2">LS1_42</strain>
    </source>
</reference>
<proteinExistence type="predicted"/>
<dbReference type="EMBL" id="PHNJ01000032">
    <property type="protein sequence ID" value="TYL35838.1"/>
    <property type="molecule type" value="Genomic_DNA"/>
</dbReference>
<dbReference type="Proteomes" id="UP000766904">
    <property type="component" value="Unassembled WGS sequence"/>
</dbReference>
<sequence>MTMEVRDTYTPDQEQSLTDAVIDAIEEYRGERLQRTDFVLFEDIDSESLNTLFRHDSQPRTTVTITTDDVRIELWGDGGVKIRVTDQTEKKKGNGL</sequence>
<dbReference type="InterPro" id="IPR040624">
    <property type="entry name" value="HalOD1"/>
</dbReference>
<dbReference type="Pfam" id="PF18545">
    <property type="entry name" value="HalOD1"/>
    <property type="match status" value="1"/>
</dbReference>
<evidence type="ECO:0000313" key="3">
    <source>
        <dbReference type="Proteomes" id="UP000766904"/>
    </source>
</evidence>